<keyword evidence="2" id="KW-1185">Reference proteome</keyword>
<organism evidence="1 2">
    <name type="scientific">Irpex rosettiformis</name>
    <dbReference type="NCBI Taxonomy" id="378272"/>
    <lineage>
        <taxon>Eukaryota</taxon>
        <taxon>Fungi</taxon>
        <taxon>Dikarya</taxon>
        <taxon>Basidiomycota</taxon>
        <taxon>Agaricomycotina</taxon>
        <taxon>Agaricomycetes</taxon>
        <taxon>Polyporales</taxon>
        <taxon>Irpicaceae</taxon>
        <taxon>Irpex</taxon>
    </lineage>
</organism>
<comment type="caution">
    <text evidence="1">The sequence shown here is derived from an EMBL/GenBank/DDBJ whole genome shotgun (WGS) entry which is preliminary data.</text>
</comment>
<accession>A0ACB8TNK8</accession>
<gene>
    <name evidence="1" type="ORF">BDY19DRAFT_649146</name>
</gene>
<evidence type="ECO:0000313" key="1">
    <source>
        <dbReference type="EMBL" id="KAI0083585.1"/>
    </source>
</evidence>
<sequence length="57" mass="6265">MTSSHRLKVLVKGLFTPENVAALAHRLDIPTALMFISCPGPYFSFSVADFGTRIINL</sequence>
<dbReference type="EMBL" id="MU274959">
    <property type="protein sequence ID" value="KAI0083585.1"/>
    <property type="molecule type" value="Genomic_DNA"/>
</dbReference>
<proteinExistence type="predicted"/>
<name>A0ACB8TNK8_9APHY</name>
<reference evidence="1" key="1">
    <citation type="journal article" date="2021" name="Environ. Microbiol.">
        <title>Gene family expansions and transcriptome signatures uncover fungal adaptations to wood decay.</title>
        <authorList>
            <person name="Hage H."/>
            <person name="Miyauchi S."/>
            <person name="Viragh M."/>
            <person name="Drula E."/>
            <person name="Min B."/>
            <person name="Chaduli D."/>
            <person name="Navarro D."/>
            <person name="Favel A."/>
            <person name="Norest M."/>
            <person name="Lesage-Meessen L."/>
            <person name="Balint B."/>
            <person name="Merenyi Z."/>
            <person name="de Eugenio L."/>
            <person name="Morin E."/>
            <person name="Martinez A.T."/>
            <person name="Baldrian P."/>
            <person name="Stursova M."/>
            <person name="Martinez M.J."/>
            <person name="Novotny C."/>
            <person name="Magnuson J.K."/>
            <person name="Spatafora J.W."/>
            <person name="Maurice S."/>
            <person name="Pangilinan J."/>
            <person name="Andreopoulos W."/>
            <person name="LaButti K."/>
            <person name="Hundley H."/>
            <person name="Na H."/>
            <person name="Kuo A."/>
            <person name="Barry K."/>
            <person name="Lipzen A."/>
            <person name="Henrissat B."/>
            <person name="Riley R."/>
            <person name="Ahrendt S."/>
            <person name="Nagy L.G."/>
            <person name="Grigoriev I.V."/>
            <person name="Martin F."/>
            <person name="Rosso M.N."/>
        </authorList>
    </citation>
    <scope>NUCLEOTIDE SEQUENCE</scope>
    <source>
        <strain evidence="1">CBS 384.51</strain>
    </source>
</reference>
<evidence type="ECO:0000313" key="2">
    <source>
        <dbReference type="Proteomes" id="UP001055072"/>
    </source>
</evidence>
<dbReference type="Proteomes" id="UP001055072">
    <property type="component" value="Unassembled WGS sequence"/>
</dbReference>
<protein>
    <submittedName>
        <fullName evidence="1">Uncharacterized protein</fullName>
    </submittedName>
</protein>